<protein>
    <recommendedName>
        <fullName evidence="4">Bile acid:sodium symporter</fullName>
    </recommendedName>
</protein>
<proteinExistence type="predicted"/>
<reference evidence="2 3" key="1">
    <citation type="submission" date="2019-04" db="EMBL/GenBank/DDBJ databases">
        <title>Shimia ponticola sp. nov., isolated from seawater.</title>
        <authorList>
            <person name="Kim Y.-O."/>
            <person name="Yoon J.-H."/>
        </authorList>
    </citation>
    <scope>NUCLEOTIDE SEQUENCE [LARGE SCALE GENOMIC DNA]</scope>
    <source>
        <strain evidence="2 3">MYP11</strain>
    </source>
</reference>
<feature type="transmembrane region" description="Helical" evidence="1">
    <location>
        <begin position="123"/>
        <end position="144"/>
    </location>
</feature>
<organism evidence="2 3">
    <name type="scientific">Aliishimia ponticola</name>
    <dbReference type="NCBI Taxonomy" id="2499833"/>
    <lineage>
        <taxon>Bacteria</taxon>
        <taxon>Pseudomonadati</taxon>
        <taxon>Pseudomonadota</taxon>
        <taxon>Alphaproteobacteria</taxon>
        <taxon>Rhodobacterales</taxon>
        <taxon>Paracoccaceae</taxon>
        <taxon>Aliishimia</taxon>
    </lineage>
</organism>
<feature type="transmembrane region" description="Helical" evidence="1">
    <location>
        <begin position="93"/>
        <end position="116"/>
    </location>
</feature>
<comment type="caution">
    <text evidence="2">The sequence shown here is derived from an EMBL/GenBank/DDBJ whole genome shotgun (WGS) entry which is preliminary data.</text>
</comment>
<keyword evidence="1" id="KW-1133">Transmembrane helix</keyword>
<gene>
    <name evidence="2" type="ORF">E4Z66_08005</name>
</gene>
<keyword evidence="3" id="KW-1185">Reference proteome</keyword>
<accession>A0A4S4NFF6</accession>
<feature type="transmembrane region" description="Helical" evidence="1">
    <location>
        <begin position="37"/>
        <end position="55"/>
    </location>
</feature>
<name>A0A4S4NFF6_9RHOB</name>
<feature type="transmembrane region" description="Helical" evidence="1">
    <location>
        <begin position="196"/>
        <end position="215"/>
    </location>
</feature>
<evidence type="ECO:0000256" key="1">
    <source>
        <dbReference type="SAM" id="Phobius"/>
    </source>
</evidence>
<dbReference type="AlphaFoldDB" id="A0A4S4NFF6"/>
<keyword evidence="1" id="KW-0812">Transmembrane</keyword>
<dbReference type="Proteomes" id="UP000306602">
    <property type="component" value="Unassembled WGS sequence"/>
</dbReference>
<keyword evidence="1" id="KW-0472">Membrane</keyword>
<evidence type="ECO:0000313" key="3">
    <source>
        <dbReference type="Proteomes" id="UP000306602"/>
    </source>
</evidence>
<evidence type="ECO:0000313" key="2">
    <source>
        <dbReference type="EMBL" id="THH36878.1"/>
    </source>
</evidence>
<feature type="transmembrane region" description="Helical" evidence="1">
    <location>
        <begin position="150"/>
        <end position="175"/>
    </location>
</feature>
<feature type="transmembrane region" description="Helical" evidence="1">
    <location>
        <begin position="67"/>
        <end position="87"/>
    </location>
</feature>
<evidence type="ECO:0008006" key="4">
    <source>
        <dbReference type="Google" id="ProtNLM"/>
    </source>
</evidence>
<dbReference type="RefSeq" id="WP_136462476.1">
    <property type="nucleotide sequence ID" value="NZ_SRKY01000002.1"/>
</dbReference>
<dbReference type="InterPro" id="IPR038770">
    <property type="entry name" value="Na+/solute_symporter_sf"/>
</dbReference>
<feature type="transmembrane region" description="Helical" evidence="1">
    <location>
        <begin position="221"/>
        <end position="243"/>
    </location>
</feature>
<dbReference type="EMBL" id="SRKY01000002">
    <property type="protein sequence ID" value="THH36878.1"/>
    <property type="molecule type" value="Genomic_DNA"/>
</dbReference>
<sequence>MLRLCAKYSRPLLVAGLVIGVGLPGLAAMMEPWLPEMVALLLVITAFRIGHRAAFGALTDLRWSLPAVALLQLALPLSLIGALTLAGQGNTPLALALVLAASAPTITGGASLAIILGQDPARVMQILILGTALFPLTVLPVLYFGPDIGAPSVIALSGLRLLVVILGAAGIGFALRQWLVPHPTPRQVERMDGAAVLFFSLIAIGLMAALGPTLRSNPWEALRWALAAFTLCFGLQTLALAVLHRTRRLRHLAGPLALAAGNRNIALFLVSLPPDTMAPIMIFVACWQLPMYLTPILLPRLYRLASPHA</sequence>
<dbReference type="Gene3D" id="1.20.1530.20">
    <property type="match status" value="1"/>
</dbReference>
<dbReference type="OrthoDB" id="8477735at2"/>